<name>A0ABD4KAB5_9ENTR</name>
<accession>A0ABD4KAB5</accession>
<organism evidence="2 3">
    <name type="scientific">Lelliottia nimipressuralis</name>
    <dbReference type="NCBI Taxonomy" id="69220"/>
    <lineage>
        <taxon>Bacteria</taxon>
        <taxon>Pseudomonadati</taxon>
        <taxon>Pseudomonadota</taxon>
        <taxon>Gammaproteobacteria</taxon>
        <taxon>Enterobacterales</taxon>
        <taxon>Enterobacteriaceae</taxon>
        <taxon>Lelliottia</taxon>
    </lineage>
</organism>
<evidence type="ECO:0000313" key="2">
    <source>
        <dbReference type="EMBL" id="MBF4177792.1"/>
    </source>
</evidence>
<dbReference type="InterPro" id="IPR050706">
    <property type="entry name" value="Cyclic-di-GMP_PDE-like"/>
</dbReference>
<dbReference type="PROSITE" id="PS50883">
    <property type="entry name" value="EAL"/>
    <property type="match status" value="1"/>
</dbReference>
<dbReference type="Proteomes" id="UP000628560">
    <property type="component" value="Unassembled WGS sequence"/>
</dbReference>
<dbReference type="Gene3D" id="3.20.20.450">
    <property type="entry name" value="EAL domain"/>
    <property type="match status" value="1"/>
</dbReference>
<dbReference type="EMBL" id="JADIXP010000004">
    <property type="protein sequence ID" value="MBF4177792.1"/>
    <property type="molecule type" value="Genomic_DNA"/>
</dbReference>
<evidence type="ECO:0000313" key="3">
    <source>
        <dbReference type="Proteomes" id="UP000628560"/>
    </source>
</evidence>
<sequence length="225" mass="25187">MRSVSPEIIGIKLEPIVALSSSRVVGREVLSLLASPEQSEAFFQQQSVKQSLRLLELQLAMLKNTLYAKNLFINLPITVLSDPESFARILPLLNAGQNIEIVEPSALFRLPAPMRERVTRHWWTLVERGCHLWLDDVNTASVRPFLGCRLPLCGVKIDKMAFWRKKGSPALAQLVNLCAQVASNVLIEGIESNRDREYALQAGAGFGQGYYWPSVGWSEEKRTLA</sequence>
<feature type="domain" description="EAL" evidence="1">
    <location>
        <begin position="1"/>
        <end position="225"/>
    </location>
</feature>
<dbReference type="AlphaFoldDB" id="A0ABD4KAB5"/>
<gene>
    <name evidence="2" type="ORF">ISP11_07930</name>
</gene>
<dbReference type="InterPro" id="IPR001633">
    <property type="entry name" value="EAL_dom"/>
</dbReference>
<evidence type="ECO:0000259" key="1">
    <source>
        <dbReference type="PROSITE" id="PS50883"/>
    </source>
</evidence>
<dbReference type="SMART" id="SM00052">
    <property type="entry name" value="EAL"/>
    <property type="match status" value="1"/>
</dbReference>
<protein>
    <submittedName>
        <fullName evidence="2">EAL domain-containing protein</fullName>
    </submittedName>
</protein>
<reference evidence="2 3" key="1">
    <citation type="submission" date="2020-11" db="EMBL/GenBank/DDBJ databases">
        <title>Identification of Lelliottia nimipressuralis from Wound Infection by Whole Genome-Based Bacterial Identification.</title>
        <authorList>
            <person name="Navarathna D.H."/>
            <person name="Choi H."/>
            <person name="Jinadatha C."/>
            <person name="Chatterjee P."/>
            <person name="Hwang M."/>
        </authorList>
    </citation>
    <scope>NUCLEOTIDE SEQUENCE [LARGE SCALE GENOMIC DNA]</scope>
    <source>
        <strain evidence="2 3">DN2020</strain>
    </source>
</reference>
<proteinExistence type="predicted"/>
<dbReference type="SUPFAM" id="SSF141868">
    <property type="entry name" value="EAL domain-like"/>
    <property type="match status" value="1"/>
</dbReference>
<dbReference type="Pfam" id="PF00563">
    <property type="entry name" value="EAL"/>
    <property type="match status" value="1"/>
</dbReference>
<dbReference type="PANTHER" id="PTHR33121:SF70">
    <property type="entry name" value="SIGNALING PROTEIN YKOW"/>
    <property type="match status" value="1"/>
</dbReference>
<dbReference type="InterPro" id="IPR035919">
    <property type="entry name" value="EAL_sf"/>
</dbReference>
<comment type="caution">
    <text evidence="2">The sequence shown here is derived from an EMBL/GenBank/DDBJ whole genome shotgun (WGS) entry which is preliminary data.</text>
</comment>
<dbReference type="PANTHER" id="PTHR33121">
    <property type="entry name" value="CYCLIC DI-GMP PHOSPHODIESTERASE PDEF"/>
    <property type="match status" value="1"/>
</dbReference>